<dbReference type="AlphaFoldDB" id="A0ABD0K6J5"/>
<evidence type="ECO:0008006" key="3">
    <source>
        <dbReference type="Google" id="ProtNLM"/>
    </source>
</evidence>
<reference evidence="1 2" key="1">
    <citation type="journal article" date="2023" name="Sci. Data">
        <title>Genome assembly of the Korean intertidal mud-creeper Batillaria attramentaria.</title>
        <authorList>
            <person name="Patra A.K."/>
            <person name="Ho P.T."/>
            <person name="Jun S."/>
            <person name="Lee S.J."/>
            <person name="Kim Y."/>
            <person name="Won Y.J."/>
        </authorList>
    </citation>
    <scope>NUCLEOTIDE SEQUENCE [LARGE SCALE GENOMIC DNA]</scope>
    <source>
        <strain evidence="1">Wonlab-2016</strain>
    </source>
</reference>
<name>A0ABD0K6J5_9CAEN</name>
<dbReference type="Gene3D" id="3.90.550.20">
    <property type="match status" value="1"/>
</dbReference>
<dbReference type="EMBL" id="JACVVK020000239">
    <property type="protein sequence ID" value="KAK7482748.1"/>
    <property type="molecule type" value="Genomic_DNA"/>
</dbReference>
<accession>A0ABD0K6J5</accession>
<organism evidence="1 2">
    <name type="scientific">Batillaria attramentaria</name>
    <dbReference type="NCBI Taxonomy" id="370345"/>
    <lineage>
        <taxon>Eukaryota</taxon>
        <taxon>Metazoa</taxon>
        <taxon>Spiralia</taxon>
        <taxon>Lophotrochozoa</taxon>
        <taxon>Mollusca</taxon>
        <taxon>Gastropoda</taxon>
        <taxon>Caenogastropoda</taxon>
        <taxon>Sorbeoconcha</taxon>
        <taxon>Cerithioidea</taxon>
        <taxon>Batillariidae</taxon>
        <taxon>Batillaria</taxon>
    </lineage>
</organism>
<sequence length="357" mass="41368">VKPARYIPIPPPDSIPCAPLPLSFPLKASFFPCDWRPTVPPHCTHRLRPQLSCNKSPADILYEWVSVDTPPAAYSFRDKCLGNVVRERCTENKNLIPKLVHSVMFGGKEMSLYTFLGFLSTVRFVQPCLVLVQADLLPTGPYWDTLLRLVPNILHVKRAAPRVIFGNDVKRIEHSSDIARLEAVKTFGGLYADTDYLLLNSVEDLRQHTVVMGNTIENHNYANGIFMGKAGAKFFDLWYNGYRTFNDRPWNYFSTVLPYEIHQQHPDIPFHAINTFMKPWYRDIKQTFYDNILDWQKLHGIHLYVRFYRDYFKENFESKNSSLGQVSRHILFGDHRACFNGEDLHSEVVRMKLLGLE</sequence>
<dbReference type="PANTHER" id="PTHR46830:SF1">
    <property type="entry name" value="ALPHA-1,4-N-ACETYLGLUCOSAMINYLTRANSFERASE"/>
    <property type="match status" value="1"/>
</dbReference>
<protein>
    <recommendedName>
        <fullName evidence="3">Alpha-1,4-N-acetylglucosaminyltransferase</fullName>
    </recommendedName>
</protein>
<dbReference type="InterPro" id="IPR029044">
    <property type="entry name" value="Nucleotide-diphossugar_trans"/>
</dbReference>
<dbReference type="PANTHER" id="PTHR46830">
    <property type="entry name" value="TRANSFERASE, PUTATIVE-RELATED"/>
    <property type="match status" value="1"/>
</dbReference>
<evidence type="ECO:0000313" key="2">
    <source>
        <dbReference type="Proteomes" id="UP001519460"/>
    </source>
</evidence>
<dbReference type="Proteomes" id="UP001519460">
    <property type="component" value="Unassembled WGS sequence"/>
</dbReference>
<dbReference type="InterPro" id="IPR007577">
    <property type="entry name" value="GlycoTrfase_DXD_sugar-bd_CS"/>
</dbReference>
<dbReference type="SUPFAM" id="SSF53448">
    <property type="entry name" value="Nucleotide-diphospho-sugar transferases"/>
    <property type="match status" value="1"/>
</dbReference>
<dbReference type="Pfam" id="PF04488">
    <property type="entry name" value="Gly_transf_sug"/>
    <property type="match status" value="1"/>
</dbReference>
<comment type="caution">
    <text evidence="1">The sequence shown here is derived from an EMBL/GenBank/DDBJ whole genome shotgun (WGS) entry which is preliminary data.</text>
</comment>
<keyword evidence="2" id="KW-1185">Reference proteome</keyword>
<gene>
    <name evidence="1" type="ORF">BaRGS_00026046</name>
</gene>
<proteinExistence type="predicted"/>
<evidence type="ECO:0000313" key="1">
    <source>
        <dbReference type="EMBL" id="KAK7482748.1"/>
    </source>
</evidence>
<feature type="non-terminal residue" evidence="1">
    <location>
        <position position="1"/>
    </location>
</feature>